<feature type="domain" description="Plastocyanin-like" evidence="8">
    <location>
        <begin position="228"/>
        <end position="370"/>
    </location>
</feature>
<keyword evidence="3" id="KW-0732">Signal</keyword>
<feature type="domain" description="Plastocyanin-like" evidence="10">
    <location>
        <begin position="102"/>
        <end position="219"/>
    </location>
</feature>
<dbReference type="OrthoDB" id="2121828at2759"/>
<protein>
    <recommendedName>
        <fullName evidence="13">Multicopper oxidase</fullName>
    </recommendedName>
</protein>
<reference evidence="11 12" key="1">
    <citation type="journal article" date="2015" name="Genome Announc.">
        <title>Draft Genome Sequence and Gene Annotation of the Entomopathogenic Fungus Verticillium hemipterigenum.</title>
        <authorList>
            <person name="Horn F."/>
            <person name="Habel A."/>
            <person name="Scharf D.H."/>
            <person name="Dworschak J."/>
            <person name="Brakhage A.A."/>
            <person name="Guthke R."/>
            <person name="Hertweck C."/>
            <person name="Linde J."/>
        </authorList>
    </citation>
    <scope>NUCLEOTIDE SEQUENCE [LARGE SCALE GENOMIC DNA]</scope>
</reference>
<accession>A0A0A1T6H0</accession>
<dbReference type="CDD" id="cd04206">
    <property type="entry name" value="CuRO_1_LCC_like"/>
    <property type="match status" value="1"/>
</dbReference>
<evidence type="ECO:0000259" key="10">
    <source>
        <dbReference type="Pfam" id="PF07732"/>
    </source>
</evidence>
<dbReference type="InterPro" id="IPR033138">
    <property type="entry name" value="Cu_oxidase_CS"/>
</dbReference>
<dbReference type="InterPro" id="IPR011706">
    <property type="entry name" value="Cu-oxidase_C"/>
</dbReference>
<keyword evidence="4" id="KW-0560">Oxidoreductase</keyword>
<dbReference type="InterPro" id="IPR001117">
    <property type="entry name" value="Cu-oxidase_2nd"/>
</dbReference>
<dbReference type="AlphaFoldDB" id="A0A0A1T6H0"/>
<organism evidence="11 12">
    <name type="scientific">[Torrubiella] hemipterigena</name>
    <dbReference type="NCBI Taxonomy" id="1531966"/>
    <lineage>
        <taxon>Eukaryota</taxon>
        <taxon>Fungi</taxon>
        <taxon>Dikarya</taxon>
        <taxon>Ascomycota</taxon>
        <taxon>Pezizomycotina</taxon>
        <taxon>Sordariomycetes</taxon>
        <taxon>Hypocreomycetidae</taxon>
        <taxon>Hypocreales</taxon>
        <taxon>Clavicipitaceae</taxon>
        <taxon>Clavicipitaceae incertae sedis</taxon>
        <taxon>'Torrubiella' clade</taxon>
    </lineage>
</organism>
<dbReference type="STRING" id="1531966.A0A0A1T6H0"/>
<evidence type="ECO:0000256" key="2">
    <source>
        <dbReference type="ARBA" id="ARBA00022723"/>
    </source>
</evidence>
<dbReference type="Proteomes" id="UP000039046">
    <property type="component" value="Unassembled WGS sequence"/>
</dbReference>
<dbReference type="HOGENOM" id="CLU_006504_7_2_1"/>
<sequence>MRSGRNDNLPRFRGVKYQPLTSSLGEAAHYASHRVSRIRQRLPTWLIIGVCCILGLTITLPFLPSRSLNAGTAAQADQVAIRLHPEDHIARRAKTLTFDWRVTQGTRAVDGVEKQVYLVNEQFPGPTIEARSGDRIIVNVDNALDDQGLSLHWHGLRMKNYNHMDGAVGITQCPIPSNRKHVYDFTIGNDEAGTFWWHSHNQVQRGDGLYGGLVIHQPNTRRNIANPEYLLLVGDWFHRKQQDVLEWFSNASSLGNEPVPDSMVINGQGRYNCSMAVPARPLVCQDIPLRESVPIFKEKTNAKLRIVNVGTIAGVSLAVSGATLQPTHVDGGWPLKALPGDVLGVLYPGERADAIMKWTQKNKEQSWLSMYLDDDNFKYSNEALNPEQAFLTLPPKKTVEIAPEPKPLSSYTHYTKLTTAQSAQPPTEKISKEADMTFVYYLKTKILAHLDNSPMGSMNHTAWQPQSPPLLASGRSSWDDNQLVSFIPSSSTPKQVDIILNNRDDGAHPVHLHGNPFYVLASRDTGGDAGWASYNPFDPEDDPGSPANLVNPVRRDTVLVPKRGHVVLRLVADNPGFWLMHCHMLVHMGTGMAATLHIGDAGDEAHARVNTQAAGLCSK</sequence>
<evidence type="ECO:0000256" key="7">
    <source>
        <dbReference type="SAM" id="Phobius"/>
    </source>
</evidence>
<evidence type="ECO:0000256" key="4">
    <source>
        <dbReference type="ARBA" id="ARBA00023002"/>
    </source>
</evidence>
<evidence type="ECO:0008006" key="13">
    <source>
        <dbReference type="Google" id="ProtNLM"/>
    </source>
</evidence>
<evidence type="ECO:0000256" key="6">
    <source>
        <dbReference type="ARBA" id="ARBA00023180"/>
    </source>
</evidence>
<dbReference type="Pfam" id="PF07731">
    <property type="entry name" value="Cu-oxidase_2"/>
    <property type="match status" value="1"/>
</dbReference>
<dbReference type="PANTHER" id="PTHR11709">
    <property type="entry name" value="MULTI-COPPER OXIDASE"/>
    <property type="match status" value="1"/>
</dbReference>
<dbReference type="InterPro" id="IPR011707">
    <property type="entry name" value="Cu-oxidase-like_N"/>
</dbReference>
<keyword evidence="2" id="KW-0479">Metal-binding</keyword>
<keyword evidence="7" id="KW-0472">Membrane</keyword>
<name>A0A0A1T6H0_9HYPO</name>
<evidence type="ECO:0000256" key="1">
    <source>
        <dbReference type="ARBA" id="ARBA00010609"/>
    </source>
</evidence>
<evidence type="ECO:0000313" key="11">
    <source>
        <dbReference type="EMBL" id="CEJ92686.1"/>
    </source>
</evidence>
<evidence type="ECO:0000313" key="12">
    <source>
        <dbReference type="Proteomes" id="UP000039046"/>
    </source>
</evidence>
<dbReference type="CDD" id="cd04205">
    <property type="entry name" value="CuRO_2_LCC_like"/>
    <property type="match status" value="1"/>
</dbReference>
<dbReference type="Pfam" id="PF00394">
    <property type="entry name" value="Cu-oxidase"/>
    <property type="match status" value="1"/>
</dbReference>
<dbReference type="InterPro" id="IPR002355">
    <property type="entry name" value="Cu_oxidase_Cu_BS"/>
</dbReference>
<dbReference type="InterPro" id="IPR008972">
    <property type="entry name" value="Cupredoxin"/>
</dbReference>
<feature type="transmembrane region" description="Helical" evidence="7">
    <location>
        <begin position="42"/>
        <end position="63"/>
    </location>
</feature>
<dbReference type="EMBL" id="CDHN01000005">
    <property type="protein sequence ID" value="CEJ92686.1"/>
    <property type="molecule type" value="Genomic_DNA"/>
</dbReference>
<feature type="domain" description="Plastocyanin-like" evidence="9">
    <location>
        <begin position="477"/>
        <end position="598"/>
    </location>
</feature>
<dbReference type="Pfam" id="PF07732">
    <property type="entry name" value="Cu-oxidase_3"/>
    <property type="match status" value="1"/>
</dbReference>
<evidence type="ECO:0000259" key="8">
    <source>
        <dbReference type="Pfam" id="PF00394"/>
    </source>
</evidence>
<keyword evidence="5" id="KW-0186">Copper</keyword>
<keyword evidence="6" id="KW-0325">Glycoprotein</keyword>
<dbReference type="CDD" id="cd13910">
    <property type="entry name" value="CuRO_3_MCO_like_4"/>
    <property type="match status" value="1"/>
</dbReference>
<keyword evidence="7" id="KW-1133">Transmembrane helix</keyword>
<dbReference type="Gene3D" id="2.60.40.420">
    <property type="entry name" value="Cupredoxins - blue copper proteins"/>
    <property type="match status" value="3"/>
</dbReference>
<dbReference type="GO" id="GO:0005507">
    <property type="term" value="F:copper ion binding"/>
    <property type="evidence" value="ECO:0007669"/>
    <property type="project" value="InterPro"/>
</dbReference>
<proteinExistence type="inferred from homology"/>
<dbReference type="InterPro" id="IPR045087">
    <property type="entry name" value="Cu-oxidase_fam"/>
</dbReference>
<evidence type="ECO:0000256" key="5">
    <source>
        <dbReference type="ARBA" id="ARBA00023008"/>
    </source>
</evidence>
<evidence type="ECO:0000256" key="3">
    <source>
        <dbReference type="ARBA" id="ARBA00022729"/>
    </source>
</evidence>
<dbReference type="SUPFAM" id="SSF49503">
    <property type="entry name" value="Cupredoxins"/>
    <property type="match status" value="3"/>
</dbReference>
<keyword evidence="7" id="KW-0812">Transmembrane</keyword>
<keyword evidence="12" id="KW-1185">Reference proteome</keyword>
<dbReference type="PROSITE" id="PS00079">
    <property type="entry name" value="MULTICOPPER_OXIDASE1"/>
    <property type="match status" value="1"/>
</dbReference>
<gene>
    <name evidence="11" type="ORF">VHEMI08319</name>
</gene>
<evidence type="ECO:0000259" key="9">
    <source>
        <dbReference type="Pfam" id="PF07731"/>
    </source>
</evidence>
<dbReference type="GO" id="GO:0016491">
    <property type="term" value="F:oxidoreductase activity"/>
    <property type="evidence" value="ECO:0007669"/>
    <property type="project" value="UniProtKB-KW"/>
</dbReference>
<dbReference type="PANTHER" id="PTHR11709:SF394">
    <property type="entry name" value="FI03373P-RELATED"/>
    <property type="match status" value="1"/>
</dbReference>
<dbReference type="PROSITE" id="PS00080">
    <property type="entry name" value="MULTICOPPER_OXIDASE2"/>
    <property type="match status" value="1"/>
</dbReference>
<comment type="similarity">
    <text evidence="1">Belongs to the multicopper oxidase family.</text>
</comment>